<dbReference type="InterPro" id="IPR045344">
    <property type="entry name" value="C-JID"/>
</dbReference>
<dbReference type="AlphaFoldDB" id="A0A540LTA3"/>
<comment type="caution">
    <text evidence="4">The sequence shown here is derived from an EMBL/GenBank/DDBJ whole genome shotgun (WGS) entry which is preliminary data.</text>
</comment>
<evidence type="ECO:0000313" key="5">
    <source>
        <dbReference type="Proteomes" id="UP000315295"/>
    </source>
</evidence>
<feature type="domain" description="C-JID" evidence="3">
    <location>
        <begin position="46"/>
        <end position="127"/>
    </location>
</feature>
<evidence type="ECO:0000256" key="2">
    <source>
        <dbReference type="ARBA" id="ARBA00022737"/>
    </source>
</evidence>
<dbReference type="Pfam" id="PF20160">
    <property type="entry name" value="C-JID"/>
    <property type="match status" value="1"/>
</dbReference>
<keyword evidence="1" id="KW-0433">Leucine-rich repeat</keyword>
<organism evidence="4 5">
    <name type="scientific">Malus baccata</name>
    <name type="common">Siberian crab apple</name>
    <name type="synonym">Pyrus baccata</name>
    <dbReference type="NCBI Taxonomy" id="106549"/>
    <lineage>
        <taxon>Eukaryota</taxon>
        <taxon>Viridiplantae</taxon>
        <taxon>Streptophyta</taxon>
        <taxon>Embryophyta</taxon>
        <taxon>Tracheophyta</taxon>
        <taxon>Spermatophyta</taxon>
        <taxon>Magnoliopsida</taxon>
        <taxon>eudicotyledons</taxon>
        <taxon>Gunneridae</taxon>
        <taxon>Pentapetalae</taxon>
        <taxon>rosids</taxon>
        <taxon>fabids</taxon>
        <taxon>Rosales</taxon>
        <taxon>Rosaceae</taxon>
        <taxon>Amygdaloideae</taxon>
        <taxon>Maleae</taxon>
        <taxon>Malus</taxon>
    </lineage>
</organism>
<evidence type="ECO:0000256" key="1">
    <source>
        <dbReference type="ARBA" id="ARBA00022614"/>
    </source>
</evidence>
<evidence type="ECO:0000259" key="3">
    <source>
        <dbReference type="Pfam" id="PF20160"/>
    </source>
</evidence>
<keyword evidence="5" id="KW-1185">Reference proteome</keyword>
<reference evidence="4 5" key="1">
    <citation type="journal article" date="2019" name="G3 (Bethesda)">
        <title>Sequencing of a Wild Apple (Malus baccata) Genome Unravels the Differences Between Cultivated and Wild Apple Species Regarding Disease Resistance and Cold Tolerance.</title>
        <authorList>
            <person name="Chen X."/>
        </authorList>
    </citation>
    <scope>NUCLEOTIDE SEQUENCE [LARGE SCALE GENOMIC DNA]</scope>
    <source>
        <strain evidence="5">cv. Shandingzi</strain>
        <tissue evidence="4">Leaves</tissue>
    </source>
</reference>
<gene>
    <name evidence="4" type="ORF">C1H46_024691</name>
</gene>
<name>A0A540LTA3_MALBA</name>
<dbReference type="EMBL" id="VIEB01000471">
    <property type="protein sequence ID" value="TQD89697.1"/>
    <property type="molecule type" value="Genomic_DNA"/>
</dbReference>
<evidence type="ECO:0000313" key="4">
    <source>
        <dbReference type="EMBL" id="TQD89697.1"/>
    </source>
</evidence>
<sequence length="161" mass="17836">MGQAVVGQQSKEPGGRSRLWFSKDIFHVLKEKTGVPYAGDGYEIVMPGKEIPGWFTHQRMGPEVSVDLTPQWRYNKMMGCALCAVFEVYGSGWELSGVLEVNGKEVYPAPLLSSDVQLVSDHIWLLCVSRNVSFGYSCNQLNFHFKSSGPCLVKNCGSLLV</sequence>
<accession>A0A540LTA3</accession>
<protein>
    <recommendedName>
        <fullName evidence="3">C-JID domain-containing protein</fullName>
    </recommendedName>
</protein>
<dbReference type="Proteomes" id="UP000315295">
    <property type="component" value="Unassembled WGS sequence"/>
</dbReference>
<keyword evidence="2" id="KW-0677">Repeat</keyword>
<proteinExistence type="predicted"/>